<dbReference type="Proteomes" id="UP001139157">
    <property type="component" value="Unassembled WGS sequence"/>
</dbReference>
<name>A0A9X2IZ62_9NOCA</name>
<keyword evidence="2" id="KW-1185">Reference proteome</keyword>
<dbReference type="AlphaFoldDB" id="A0A9X2IZ62"/>
<protein>
    <submittedName>
        <fullName evidence="1">Uncharacterized protein</fullName>
    </submittedName>
</protein>
<dbReference type="EMBL" id="JAMRXG010000005">
    <property type="protein sequence ID" value="MCM6774611.1"/>
    <property type="molecule type" value="Genomic_DNA"/>
</dbReference>
<organism evidence="1 2">
    <name type="scientific">Nocardia pulmonis</name>
    <dbReference type="NCBI Taxonomy" id="2951408"/>
    <lineage>
        <taxon>Bacteria</taxon>
        <taxon>Bacillati</taxon>
        <taxon>Actinomycetota</taxon>
        <taxon>Actinomycetes</taxon>
        <taxon>Mycobacteriales</taxon>
        <taxon>Nocardiaceae</taxon>
        <taxon>Nocardia</taxon>
    </lineage>
</organism>
<gene>
    <name evidence="1" type="ORF">NDR86_14130</name>
</gene>
<evidence type="ECO:0000313" key="1">
    <source>
        <dbReference type="EMBL" id="MCM6774611.1"/>
    </source>
</evidence>
<reference evidence="1" key="1">
    <citation type="submission" date="2022-06" db="EMBL/GenBank/DDBJ databases">
        <title>Novel species in genus nocardia.</title>
        <authorList>
            <person name="Li F."/>
        </authorList>
    </citation>
    <scope>NUCLEOTIDE SEQUENCE</scope>
    <source>
        <strain evidence="1">CDC141</strain>
    </source>
</reference>
<accession>A0A9X2IZ62</accession>
<evidence type="ECO:0000313" key="2">
    <source>
        <dbReference type="Proteomes" id="UP001139157"/>
    </source>
</evidence>
<sequence length="128" mass="14452">MGSKVPLTVKAVDTAELMRLEEEAAVLGLNGRAPVEWLERHVDHEATHYLRPVLAHHLEERPRFSPHWRCLVLVTMRDGRQVCAGLDVLPATFERLPDTLEEASQSTIGQTLDGPIETLPDWARRNDV</sequence>
<proteinExistence type="predicted"/>
<comment type="caution">
    <text evidence="1">The sequence shown here is derived from an EMBL/GenBank/DDBJ whole genome shotgun (WGS) entry which is preliminary data.</text>
</comment>
<dbReference type="RefSeq" id="WP_251912379.1">
    <property type="nucleotide sequence ID" value="NZ_JAMRXG010000005.1"/>
</dbReference>